<protein>
    <submittedName>
        <fullName evidence="2">Uncharacterized protein</fullName>
    </submittedName>
</protein>
<evidence type="ECO:0000313" key="3">
    <source>
        <dbReference type="Proteomes" id="UP001348805"/>
    </source>
</evidence>
<reference evidence="2 3" key="1">
    <citation type="submission" date="2023-11" db="EMBL/GenBank/DDBJ databases">
        <authorList>
            <person name="Cook R."/>
            <person name="Crisci M."/>
            <person name="Pye H."/>
            <person name="Adriaenssens E."/>
            <person name="Santini J."/>
        </authorList>
    </citation>
    <scope>NUCLEOTIDE SEQUENCE [LARGE SCALE GENOMIC DNA]</scope>
    <source>
        <strain evidence="2">Lak_Megaphage_RVC_AP3_GC26</strain>
    </source>
</reference>
<organism evidence="2 3">
    <name type="scientific">phage Lak_Megaphage_RVC_AP3_GC26</name>
    <dbReference type="NCBI Taxonomy" id="3109225"/>
    <lineage>
        <taxon>Viruses</taxon>
        <taxon>Duplodnaviria</taxon>
        <taxon>Heunggongvirae</taxon>
        <taxon>Uroviricota</taxon>
        <taxon>Caudoviricetes</taxon>
        <taxon>Caudoviricetes code 15 clade</taxon>
    </lineage>
</organism>
<sequence length="128" mass="14964">MYNKYIILPKNSYLLSNMLSSFINLVNFFKGLTFESVKKFFVTFGLYLWEILKEVWNDVKTNNGNSIMFIAWFLISILCGFTFSILAMIVQSCYVHHMQVETCDVCNHKDMLKYTLVICIGSLLHCIF</sequence>
<keyword evidence="3" id="KW-1185">Reference proteome</keyword>
<accession>A0ABZ0Z2V5</accession>
<proteinExistence type="predicted"/>
<feature type="transmembrane region" description="Helical" evidence="1">
    <location>
        <begin position="67"/>
        <end position="90"/>
    </location>
</feature>
<keyword evidence="1" id="KW-1133">Transmembrane helix</keyword>
<keyword evidence="1" id="KW-0812">Transmembrane</keyword>
<feature type="transmembrane region" description="Helical" evidence="1">
    <location>
        <begin position="12"/>
        <end position="29"/>
    </location>
</feature>
<dbReference type="EMBL" id="OR769219">
    <property type="protein sequence ID" value="WQJ51371.1"/>
    <property type="molecule type" value="Genomic_DNA"/>
</dbReference>
<keyword evidence="1" id="KW-0472">Membrane</keyword>
<name>A0ABZ0Z2V5_9CAUD</name>
<dbReference type="Proteomes" id="UP001348805">
    <property type="component" value="Segment"/>
</dbReference>
<evidence type="ECO:0000256" key="1">
    <source>
        <dbReference type="SAM" id="Phobius"/>
    </source>
</evidence>
<evidence type="ECO:0000313" key="2">
    <source>
        <dbReference type="EMBL" id="WQJ51371.1"/>
    </source>
</evidence>